<keyword evidence="1" id="KW-0560">Oxidoreductase</keyword>
<dbReference type="InterPro" id="IPR011032">
    <property type="entry name" value="GroES-like_sf"/>
</dbReference>
<keyword evidence="4" id="KW-1185">Reference proteome</keyword>
<evidence type="ECO:0000259" key="2">
    <source>
        <dbReference type="SMART" id="SM00829"/>
    </source>
</evidence>
<proteinExistence type="predicted"/>
<dbReference type="Gene3D" id="3.90.180.10">
    <property type="entry name" value="Medium-chain alcohol dehydrogenases, catalytic domain"/>
    <property type="match status" value="1"/>
</dbReference>
<comment type="caution">
    <text evidence="3">The sequence shown here is derived from an EMBL/GenBank/DDBJ whole genome shotgun (WGS) entry which is preliminary data.</text>
</comment>
<name>A0ABT4DMW1_9BACL</name>
<dbReference type="EMBL" id="JAMDLW010000002">
    <property type="protein sequence ID" value="MCY9518702.1"/>
    <property type="molecule type" value="Genomic_DNA"/>
</dbReference>
<feature type="domain" description="Enoyl reductase (ER)" evidence="2">
    <location>
        <begin position="19"/>
        <end position="333"/>
    </location>
</feature>
<dbReference type="InterPro" id="IPR036291">
    <property type="entry name" value="NAD(P)-bd_dom_sf"/>
</dbReference>
<dbReference type="Proteomes" id="UP001207626">
    <property type="component" value="Unassembled WGS sequence"/>
</dbReference>
<dbReference type="PANTHER" id="PTHR43205">
    <property type="entry name" value="PROSTAGLANDIN REDUCTASE"/>
    <property type="match status" value="1"/>
</dbReference>
<dbReference type="SUPFAM" id="SSF50129">
    <property type="entry name" value="GroES-like"/>
    <property type="match status" value="2"/>
</dbReference>
<evidence type="ECO:0000313" key="3">
    <source>
        <dbReference type="EMBL" id="MCY9518702.1"/>
    </source>
</evidence>
<dbReference type="Gene3D" id="3.40.50.720">
    <property type="entry name" value="NAD(P)-binding Rossmann-like Domain"/>
    <property type="match status" value="1"/>
</dbReference>
<dbReference type="CDD" id="cd05288">
    <property type="entry name" value="PGDH"/>
    <property type="match status" value="1"/>
</dbReference>
<reference evidence="3 4" key="1">
    <citation type="submission" date="2022-05" db="EMBL/GenBank/DDBJ databases">
        <title>Genome Sequencing of Bee-Associated Microbes.</title>
        <authorList>
            <person name="Dunlap C."/>
        </authorList>
    </citation>
    <scope>NUCLEOTIDE SEQUENCE [LARGE SCALE GENOMIC DNA]</scope>
    <source>
        <strain evidence="3 4">NRRL NRS-1438</strain>
    </source>
</reference>
<protein>
    <submittedName>
        <fullName evidence="3">NADP-dependent oxidoreductase</fullName>
    </submittedName>
</protein>
<dbReference type="SUPFAM" id="SSF51735">
    <property type="entry name" value="NAD(P)-binding Rossmann-fold domains"/>
    <property type="match status" value="1"/>
</dbReference>
<dbReference type="InterPro" id="IPR013149">
    <property type="entry name" value="ADH-like_C"/>
</dbReference>
<dbReference type="Pfam" id="PF16884">
    <property type="entry name" value="ADH_N_2"/>
    <property type="match status" value="1"/>
</dbReference>
<evidence type="ECO:0000256" key="1">
    <source>
        <dbReference type="ARBA" id="ARBA00023002"/>
    </source>
</evidence>
<accession>A0ABT4DMW1</accession>
<organism evidence="3 4">
    <name type="scientific">Paenibacillus apiarius</name>
    <dbReference type="NCBI Taxonomy" id="46240"/>
    <lineage>
        <taxon>Bacteria</taxon>
        <taxon>Bacillati</taxon>
        <taxon>Bacillota</taxon>
        <taxon>Bacilli</taxon>
        <taxon>Bacillales</taxon>
        <taxon>Paenibacillaceae</taxon>
        <taxon>Paenibacillus</taxon>
    </lineage>
</organism>
<dbReference type="InterPro" id="IPR041694">
    <property type="entry name" value="ADH_N_2"/>
</dbReference>
<dbReference type="InterPro" id="IPR020843">
    <property type="entry name" value="ER"/>
</dbReference>
<dbReference type="Pfam" id="PF00107">
    <property type="entry name" value="ADH_zinc_N"/>
    <property type="match status" value="1"/>
</dbReference>
<dbReference type="SMART" id="SM00829">
    <property type="entry name" value="PKS_ER"/>
    <property type="match status" value="1"/>
</dbReference>
<sequence length="343" mass="37729">MSDHNQQILLARRPEDVPTEDIFEFRDIPINELEEEQVLVKTLYLSVDPYMRGRMNAGKSYVEPYAVNEPISGAIIGEIVESRSKELKVGDKVQGFLYWQLYNGVNASAVRKLENTSVPLSAYLSVLGMTGLTAYFGLLDIGQPKEGETVVVSAAAGAVGSIVGQIAKIKGARVVGIAGTDEKIAYLENDLGFDKGINYKTTTDLQKALEEACPDGVDIYFDNVGGTISDAVLSLLNDFARIPLCGAISSYNSKGNEDLGPRMQPKLLKTRSLIKGFIVSDYRERFDEGHQELADWLSQGKLKYEETITDGFENVPQAFLNLFTGKNLGKQLVKVSDPSNRDR</sequence>
<gene>
    <name evidence="3" type="ORF">M5X09_03295</name>
</gene>
<dbReference type="RefSeq" id="WP_087433654.1">
    <property type="nucleotide sequence ID" value="NZ_JAMDLV010000020.1"/>
</dbReference>
<dbReference type="PANTHER" id="PTHR43205:SF7">
    <property type="entry name" value="PROSTAGLANDIN REDUCTASE 1"/>
    <property type="match status" value="1"/>
</dbReference>
<dbReference type="InterPro" id="IPR045010">
    <property type="entry name" value="MDR_fam"/>
</dbReference>
<evidence type="ECO:0000313" key="4">
    <source>
        <dbReference type="Proteomes" id="UP001207626"/>
    </source>
</evidence>